<dbReference type="Gene3D" id="1.10.10.10">
    <property type="entry name" value="Winged helix-like DNA-binding domain superfamily/Winged helix DNA-binding domain"/>
    <property type="match status" value="1"/>
</dbReference>
<dbReference type="SUPFAM" id="SSF46894">
    <property type="entry name" value="C-terminal effector domain of the bipartite response regulators"/>
    <property type="match status" value="1"/>
</dbReference>
<dbReference type="PROSITE" id="PS50110">
    <property type="entry name" value="RESPONSE_REGULATORY"/>
    <property type="match status" value="1"/>
</dbReference>
<dbReference type="FunFam" id="3.40.50.2300:FF:000018">
    <property type="entry name" value="DNA-binding transcriptional regulator NtrC"/>
    <property type="match status" value="1"/>
</dbReference>
<sequence length="226" mass="24976">MYSTIAVAHQRAKTQTQALDRPVVFVVDDDVSVRESLELLIASAGWQPLLFASAKDFLSYARPAGPSCLVLDVNMPGLNGLDLQSLLTTDGRRIPIIFVTGFGDVPTTVRAMKAGAFEFLTKPIDTAALLQAIRSAMERSAALTREDSELAALRSCYQMLSPREREVMFFVVHGLLNKQVAFELGISEITVKAHRGQLMRKMNARSLPELVNMFARLRLGDQVVMH</sequence>
<organism evidence="9 10">
    <name type="scientific">Rhizobium altiplani</name>
    <dbReference type="NCBI Taxonomy" id="1864509"/>
    <lineage>
        <taxon>Bacteria</taxon>
        <taxon>Pseudomonadati</taxon>
        <taxon>Pseudomonadota</taxon>
        <taxon>Alphaproteobacteria</taxon>
        <taxon>Hyphomicrobiales</taxon>
        <taxon>Rhizobiaceae</taxon>
        <taxon>Rhizobium/Agrobacterium group</taxon>
        <taxon>Rhizobium</taxon>
    </lineage>
</organism>
<feature type="domain" description="Response regulatory" evidence="8">
    <location>
        <begin position="23"/>
        <end position="137"/>
    </location>
</feature>
<keyword evidence="10" id="KW-1185">Reference proteome</keyword>
<name>A0A120FIM4_9HYPH</name>
<evidence type="ECO:0000256" key="4">
    <source>
        <dbReference type="ARBA" id="ARBA00023125"/>
    </source>
</evidence>
<dbReference type="CDD" id="cd06170">
    <property type="entry name" value="LuxR_C_like"/>
    <property type="match status" value="1"/>
</dbReference>
<dbReference type="GO" id="GO:0003677">
    <property type="term" value="F:DNA binding"/>
    <property type="evidence" value="ECO:0007669"/>
    <property type="project" value="UniProtKB-KW"/>
</dbReference>
<keyword evidence="4" id="KW-0238">DNA-binding</keyword>
<evidence type="ECO:0000259" key="8">
    <source>
        <dbReference type="PROSITE" id="PS50110"/>
    </source>
</evidence>
<dbReference type="Proteomes" id="UP000068164">
    <property type="component" value="Unassembled WGS sequence"/>
</dbReference>
<dbReference type="SMART" id="SM00448">
    <property type="entry name" value="REC"/>
    <property type="match status" value="1"/>
</dbReference>
<dbReference type="EMBL" id="LNCD01000103">
    <property type="protein sequence ID" value="KWV47747.1"/>
    <property type="molecule type" value="Genomic_DNA"/>
</dbReference>
<evidence type="ECO:0000313" key="10">
    <source>
        <dbReference type="Proteomes" id="UP000068164"/>
    </source>
</evidence>
<evidence type="ECO:0000256" key="6">
    <source>
        <dbReference type="PROSITE-ProRule" id="PRU00169"/>
    </source>
</evidence>
<dbReference type="AlphaFoldDB" id="A0A120FIM4"/>
<proteinExistence type="predicted"/>
<protein>
    <submittedName>
        <fullName evidence="9">LuxR family transcriptional regulator</fullName>
    </submittedName>
</protein>
<dbReference type="Pfam" id="PF00072">
    <property type="entry name" value="Response_reg"/>
    <property type="match status" value="1"/>
</dbReference>
<keyword evidence="1 6" id="KW-0597">Phosphoprotein</keyword>
<dbReference type="PRINTS" id="PR00038">
    <property type="entry name" value="HTHLUXR"/>
</dbReference>
<dbReference type="InterPro" id="IPR011006">
    <property type="entry name" value="CheY-like_superfamily"/>
</dbReference>
<keyword evidence="5" id="KW-0804">Transcription</keyword>
<dbReference type="InterPro" id="IPR001789">
    <property type="entry name" value="Sig_transdc_resp-reg_receiver"/>
</dbReference>
<dbReference type="PANTHER" id="PTHR44688:SF16">
    <property type="entry name" value="DNA-BINDING TRANSCRIPTIONAL ACTIVATOR DEVR_DOSR"/>
    <property type="match status" value="1"/>
</dbReference>
<evidence type="ECO:0000259" key="7">
    <source>
        <dbReference type="PROSITE" id="PS50043"/>
    </source>
</evidence>
<dbReference type="RefSeq" id="WP_062372284.1">
    <property type="nucleotide sequence ID" value="NZ_LNCD01000103.1"/>
</dbReference>
<feature type="domain" description="HTH luxR-type" evidence="7">
    <location>
        <begin position="153"/>
        <end position="218"/>
    </location>
</feature>
<dbReference type="SMART" id="SM00421">
    <property type="entry name" value="HTH_LUXR"/>
    <property type="match status" value="1"/>
</dbReference>
<gene>
    <name evidence="9" type="ORF">AS026_13320</name>
</gene>
<dbReference type="Gene3D" id="3.40.50.2300">
    <property type="match status" value="1"/>
</dbReference>
<evidence type="ECO:0000256" key="5">
    <source>
        <dbReference type="ARBA" id="ARBA00023163"/>
    </source>
</evidence>
<keyword evidence="2" id="KW-0902">Two-component regulatory system</keyword>
<dbReference type="PROSITE" id="PS50043">
    <property type="entry name" value="HTH_LUXR_2"/>
    <property type="match status" value="1"/>
</dbReference>
<evidence type="ECO:0000256" key="3">
    <source>
        <dbReference type="ARBA" id="ARBA00023015"/>
    </source>
</evidence>
<dbReference type="InterPro" id="IPR000792">
    <property type="entry name" value="Tscrpt_reg_LuxR_C"/>
</dbReference>
<dbReference type="InterPro" id="IPR016032">
    <property type="entry name" value="Sig_transdc_resp-reg_C-effctor"/>
</dbReference>
<dbReference type="Pfam" id="PF00196">
    <property type="entry name" value="GerE"/>
    <property type="match status" value="1"/>
</dbReference>
<dbReference type="SUPFAM" id="SSF52172">
    <property type="entry name" value="CheY-like"/>
    <property type="match status" value="1"/>
</dbReference>
<feature type="modified residue" description="4-aspartylphosphate" evidence="6">
    <location>
        <position position="72"/>
    </location>
</feature>
<dbReference type="GO" id="GO:0006355">
    <property type="term" value="P:regulation of DNA-templated transcription"/>
    <property type="evidence" value="ECO:0007669"/>
    <property type="project" value="InterPro"/>
</dbReference>
<accession>A0A120FIM4</accession>
<dbReference type="OrthoDB" id="9782655at2"/>
<dbReference type="PANTHER" id="PTHR44688">
    <property type="entry name" value="DNA-BINDING TRANSCRIPTIONAL ACTIVATOR DEVR_DOSR"/>
    <property type="match status" value="1"/>
</dbReference>
<reference evidence="9 10" key="1">
    <citation type="submission" date="2015-11" db="EMBL/GenBank/DDBJ databases">
        <title>Draft Genome Sequence of the Strain BR 10423 (Rhizobium sp.) isolated from nodules of Mimosa pudica.</title>
        <authorList>
            <person name="Barauna A.C."/>
            <person name="Zilli J.E."/>
            <person name="Simoes-Araujo J.L."/>
            <person name="Reis V.M."/>
            <person name="James E.K."/>
            <person name="Reis F.B.Jr."/>
            <person name="Rouws L.F."/>
            <person name="Passos S.R."/>
            <person name="Gois S.R."/>
        </authorList>
    </citation>
    <scope>NUCLEOTIDE SEQUENCE [LARGE SCALE GENOMIC DNA]</scope>
    <source>
        <strain evidence="9 10">BR10423</strain>
    </source>
</reference>
<evidence type="ECO:0000256" key="2">
    <source>
        <dbReference type="ARBA" id="ARBA00023012"/>
    </source>
</evidence>
<keyword evidence="3" id="KW-0805">Transcription regulation</keyword>
<dbReference type="GO" id="GO:0000160">
    <property type="term" value="P:phosphorelay signal transduction system"/>
    <property type="evidence" value="ECO:0007669"/>
    <property type="project" value="UniProtKB-KW"/>
</dbReference>
<dbReference type="InterPro" id="IPR036388">
    <property type="entry name" value="WH-like_DNA-bd_sf"/>
</dbReference>
<evidence type="ECO:0000256" key="1">
    <source>
        <dbReference type="ARBA" id="ARBA00022553"/>
    </source>
</evidence>
<comment type="caution">
    <text evidence="9">The sequence shown here is derived from an EMBL/GenBank/DDBJ whole genome shotgun (WGS) entry which is preliminary data.</text>
</comment>
<evidence type="ECO:0000313" key="9">
    <source>
        <dbReference type="EMBL" id="KWV47747.1"/>
    </source>
</evidence>